<evidence type="ECO:0000313" key="3">
    <source>
        <dbReference type="Proteomes" id="UP001175000"/>
    </source>
</evidence>
<gene>
    <name evidence="2" type="ORF">B0T14DRAFT_508336</name>
</gene>
<sequence length="698" mass="76532">MATKATKAIAAAVKATAANAAAGRDVEDNAAKDAVNQDHLDDDDDEDDSQQSEDGSDTEPGKADGLDADADGDDAAALEAKEAAAAASRARIQQARSKLIRSLKAWDQRRSKASTATVAKKLAFDIGAIFQPSVATIKAPATCTHGKAAGKDDHTRLVDTTMKTDNGRIHMLLAISQGLLNNRLKYLWALSENMRSINLSLPSGEAMHAFLLAPKIHLEVEADRPGAAVYWLNFDYGGHITVRDDEAEGGFRTVSTDDWKFAFDVDMTLADVETSSDEYQEIKGKLSAPGDFRISRLVADLESAAITSPRMDLCSFGAAKPDEPLLQSVKTVLDSWRVDAVENGAGVMGWTATASSPTSLAGLPPTFTPTAQQLQTYPYMAAGQDKPAVGLDDPRANYNMLLYLSMANNTAFPADRFLDYSGNWCTPDNPVQPPRPREVPATLCIGRDIFFDSFILPHLRQLNRASWVMAKTPSIEFTAVNARVRWNKEYGGKPESFYGEWVPVISGPIDRPDWIGWDWNKSSSASHSRKPKARNLRVTATMTTTVRNRIRIPPQGNTIFVDHSSTVELLTKQKRIKTRTGRVKVRRTGTIQIHIESVKDGQNMRLRFPTPDDLFKTEITELSSDFLTDQKRDTVEREAKSFLDQLKNSKDFKSAVANVQAALQNVGAFVVPTGGTFFLRDPLFNDEGDLVLKAAYDG</sequence>
<name>A0AA40CCT0_9PEZI</name>
<evidence type="ECO:0000313" key="2">
    <source>
        <dbReference type="EMBL" id="KAK0634071.1"/>
    </source>
</evidence>
<feature type="region of interest" description="Disordered" evidence="1">
    <location>
        <begin position="12"/>
        <end position="70"/>
    </location>
</feature>
<comment type="caution">
    <text evidence="2">The sequence shown here is derived from an EMBL/GenBank/DDBJ whole genome shotgun (WGS) entry which is preliminary data.</text>
</comment>
<reference evidence="2" key="1">
    <citation type="submission" date="2023-06" db="EMBL/GenBank/DDBJ databases">
        <title>Genome-scale phylogeny and comparative genomics of the fungal order Sordariales.</title>
        <authorList>
            <consortium name="Lawrence Berkeley National Laboratory"/>
            <person name="Hensen N."/>
            <person name="Bonometti L."/>
            <person name="Westerberg I."/>
            <person name="Brannstrom I.O."/>
            <person name="Guillou S."/>
            <person name="Cros-Aarteil S."/>
            <person name="Calhoun S."/>
            <person name="Haridas S."/>
            <person name="Kuo A."/>
            <person name="Mondo S."/>
            <person name="Pangilinan J."/>
            <person name="Riley R."/>
            <person name="Labutti K."/>
            <person name="Andreopoulos B."/>
            <person name="Lipzen A."/>
            <person name="Chen C."/>
            <person name="Yanf M."/>
            <person name="Daum C."/>
            <person name="Ng V."/>
            <person name="Clum A."/>
            <person name="Steindorff A."/>
            <person name="Ohm R."/>
            <person name="Martin F."/>
            <person name="Silar P."/>
            <person name="Natvig D."/>
            <person name="Lalanne C."/>
            <person name="Gautier V."/>
            <person name="Ament-Velasquez S.L."/>
            <person name="Kruys A."/>
            <person name="Hutchinson M.I."/>
            <person name="Powell A.J."/>
            <person name="Barry K."/>
            <person name="Miller A.N."/>
            <person name="Grigoriev I.V."/>
            <person name="Debuchy R."/>
            <person name="Gladieux P."/>
            <person name="Thoren M.H."/>
            <person name="Johannesson H."/>
        </authorList>
    </citation>
    <scope>NUCLEOTIDE SEQUENCE</scope>
    <source>
        <strain evidence="2">CBS 606.72</strain>
    </source>
</reference>
<protein>
    <submittedName>
        <fullName evidence="2">Uncharacterized protein</fullName>
    </submittedName>
</protein>
<proteinExistence type="predicted"/>
<accession>A0AA40CCT0</accession>
<keyword evidence="3" id="KW-1185">Reference proteome</keyword>
<dbReference type="AlphaFoldDB" id="A0AA40CCT0"/>
<organism evidence="2 3">
    <name type="scientific">Immersiella caudata</name>
    <dbReference type="NCBI Taxonomy" id="314043"/>
    <lineage>
        <taxon>Eukaryota</taxon>
        <taxon>Fungi</taxon>
        <taxon>Dikarya</taxon>
        <taxon>Ascomycota</taxon>
        <taxon>Pezizomycotina</taxon>
        <taxon>Sordariomycetes</taxon>
        <taxon>Sordariomycetidae</taxon>
        <taxon>Sordariales</taxon>
        <taxon>Lasiosphaeriaceae</taxon>
        <taxon>Immersiella</taxon>
    </lineage>
</organism>
<dbReference type="EMBL" id="JAULSU010000001">
    <property type="protein sequence ID" value="KAK0634071.1"/>
    <property type="molecule type" value="Genomic_DNA"/>
</dbReference>
<feature type="compositionally biased region" description="Acidic residues" evidence="1">
    <location>
        <begin position="40"/>
        <end position="57"/>
    </location>
</feature>
<evidence type="ECO:0000256" key="1">
    <source>
        <dbReference type="SAM" id="MobiDB-lite"/>
    </source>
</evidence>
<feature type="compositionally biased region" description="Basic and acidic residues" evidence="1">
    <location>
        <begin position="24"/>
        <end position="39"/>
    </location>
</feature>
<feature type="compositionally biased region" description="Low complexity" evidence="1">
    <location>
        <begin position="12"/>
        <end position="22"/>
    </location>
</feature>
<dbReference type="Proteomes" id="UP001175000">
    <property type="component" value="Unassembled WGS sequence"/>
</dbReference>